<dbReference type="InterPro" id="IPR020846">
    <property type="entry name" value="MFS_dom"/>
</dbReference>
<reference evidence="10" key="1">
    <citation type="submission" date="2021-10" db="EMBL/GenBank/DDBJ databases">
        <title>Tropical sea cucumber genome reveals ecological adaptation and Cuvierian tubules defense mechanism.</title>
        <authorList>
            <person name="Chen T."/>
        </authorList>
    </citation>
    <scope>NUCLEOTIDE SEQUENCE</scope>
    <source>
        <strain evidence="10">Nanhai2018</strain>
        <tissue evidence="10">Muscle</tissue>
    </source>
</reference>
<evidence type="ECO:0000256" key="4">
    <source>
        <dbReference type="ARBA" id="ARBA00022597"/>
    </source>
</evidence>
<keyword evidence="6 8" id="KW-1133">Transmembrane helix</keyword>
<sequence length="417" mass="45271">MFSCKLTKPQGVVVILTWVAYASTYLLRKPIGVVKNDIADDFGLSKTQLGYLDAALLLPYALVQIMFSSTADKFGVRSTLGFSLLVAALSMVSFGKLHNYLLMLGLMLVNGAAQSLAWPSCVKALGDWFTSDQLSILFGPWGTCIFAGGVLGSAVAVYLQASHPWRITFLIPSLFVGYVAVLVLIFMPNSTHSVLPLSVKETRNSSYKKQSWLDLWRIGLVKEAAIATFCLKIVRYCMYMWLPMYLHQQLQYSQMEAGLVATIFEVGAVIGSVSLSIVLNKVFAGHLIRGTTVTVFISAFSFVAFYMSSSYGHIANMICIFLAGLTNGGADPILTGIVPTTLAERSQRNGKAAISGLINGFGSVGTILEGPIIGFAAEFFGWSSMLYLMVALSLCGGFILQRGEKYWDGGKRGTHII</sequence>
<dbReference type="PIRSF" id="PIRSF002808">
    <property type="entry name" value="Hexose_phosphate_transp"/>
    <property type="match status" value="1"/>
</dbReference>
<dbReference type="GO" id="GO:0022857">
    <property type="term" value="F:transmembrane transporter activity"/>
    <property type="evidence" value="ECO:0007669"/>
    <property type="project" value="InterPro"/>
</dbReference>
<dbReference type="OrthoDB" id="3639251at2759"/>
<keyword evidence="5 8" id="KW-0812">Transmembrane</keyword>
<evidence type="ECO:0000313" key="11">
    <source>
        <dbReference type="Proteomes" id="UP001152320"/>
    </source>
</evidence>
<keyword evidence="7 8" id="KW-0472">Membrane</keyword>
<name>A0A9Q1CKB2_HOLLE</name>
<dbReference type="InterPro" id="IPR011701">
    <property type="entry name" value="MFS"/>
</dbReference>
<accession>A0A9Q1CKB2</accession>
<dbReference type="AlphaFoldDB" id="A0A9Q1CKB2"/>
<keyword evidence="4" id="KW-0762">Sugar transport</keyword>
<feature type="transmembrane region" description="Helical" evidence="8">
    <location>
        <begin position="379"/>
        <end position="400"/>
    </location>
</feature>
<evidence type="ECO:0000256" key="1">
    <source>
        <dbReference type="ARBA" id="ARBA00004141"/>
    </source>
</evidence>
<feature type="transmembrane region" description="Helical" evidence="8">
    <location>
        <begin position="138"/>
        <end position="160"/>
    </location>
</feature>
<organism evidence="10 11">
    <name type="scientific">Holothuria leucospilota</name>
    <name type="common">Black long sea cucumber</name>
    <name type="synonym">Mertensiothuria leucospilota</name>
    <dbReference type="NCBI Taxonomy" id="206669"/>
    <lineage>
        <taxon>Eukaryota</taxon>
        <taxon>Metazoa</taxon>
        <taxon>Echinodermata</taxon>
        <taxon>Eleutherozoa</taxon>
        <taxon>Echinozoa</taxon>
        <taxon>Holothuroidea</taxon>
        <taxon>Aspidochirotacea</taxon>
        <taxon>Aspidochirotida</taxon>
        <taxon>Holothuriidae</taxon>
        <taxon>Holothuria</taxon>
    </lineage>
</organism>
<evidence type="ECO:0000313" key="10">
    <source>
        <dbReference type="EMBL" id="KAJ8046927.1"/>
    </source>
</evidence>
<feature type="transmembrane region" description="Helical" evidence="8">
    <location>
        <begin position="258"/>
        <end position="280"/>
    </location>
</feature>
<dbReference type="Pfam" id="PF07690">
    <property type="entry name" value="MFS_1"/>
    <property type="match status" value="1"/>
</dbReference>
<evidence type="ECO:0000256" key="3">
    <source>
        <dbReference type="ARBA" id="ARBA00022448"/>
    </source>
</evidence>
<keyword evidence="3" id="KW-0813">Transport</keyword>
<dbReference type="Gene3D" id="1.20.1250.20">
    <property type="entry name" value="MFS general substrate transporter like domains"/>
    <property type="match status" value="2"/>
</dbReference>
<comment type="caution">
    <text evidence="10">The sequence shown here is derived from an EMBL/GenBank/DDBJ whole genome shotgun (WGS) entry which is preliminary data.</text>
</comment>
<feature type="transmembrane region" description="Helical" evidence="8">
    <location>
        <begin position="49"/>
        <end position="68"/>
    </location>
</feature>
<comment type="similarity">
    <text evidence="2">Belongs to the major facilitator superfamily. Organophosphate:Pi antiporter (OPA) (TC 2.A.1.4) family.</text>
</comment>
<dbReference type="InterPro" id="IPR000849">
    <property type="entry name" value="Sugar_P_transporter"/>
</dbReference>
<protein>
    <submittedName>
        <fullName evidence="10">Glucose-6-phosphate exchanger SLC37A2</fullName>
    </submittedName>
</protein>
<feature type="transmembrane region" description="Helical" evidence="8">
    <location>
        <begin position="74"/>
        <end position="94"/>
    </location>
</feature>
<dbReference type="PANTHER" id="PTHR43184">
    <property type="entry name" value="MAJOR FACILITATOR SUPERFAMILY TRANSPORTER 16, ISOFORM B"/>
    <property type="match status" value="1"/>
</dbReference>
<evidence type="ECO:0000256" key="7">
    <source>
        <dbReference type="ARBA" id="ARBA00023136"/>
    </source>
</evidence>
<dbReference type="PROSITE" id="PS50850">
    <property type="entry name" value="MFS"/>
    <property type="match status" value="1"/>
</dbReference>
<evidence type="ECO:0000256" key="6">
    <source>
        <dbReference type="ARBA" id="ARBA00022989"/>
    </source>
</evidence>
<evidence type="ECO:0000259" key="9">
    <source>
        <dbReference type="PROSITE" id="PS50850"/>
    </source>
</evidence>
<dbReference type="InterPro" id="IPR036259">
    <property type="entry name" value="MFS_trans_sf"/>
</dbReference>
<evidence type="ECO:0000256" key="2">
    <source>
        <dbReference type="ARBA" id="ARBA00009598"/>
    </source>
</evidence>
<dbReference type="Proteomes" id="UP001152320">
    <property type="component" value="Chromosome 2"/>
</dbReference>
<evidence type="ECO:0000256" key="5">
    <source>
        <dbReference type="ARBA" id="ARBA00022692"/>
    </source>
</evidence>
<evidence type="ECO:0000256" key="8">
    <source>
        <dbReference type="SAM" id="Phobius"/>
    </source>
</evidence>
<feature type="transmembrane region" description="Helical" evidence="8">
    <location>
        <begin position="167"/>
        <end position="187"/>
    </location>
</feature>
<dbReference type="EMBL" id="JAIZAY010000002">
    <property type="protein sequence ID" value="KAJ8046927.1"/>
    <property type="molecule type" value="Genomic_DNA"/>
</dbReference>
<keyword evidence="11" id="KW-1185">Reference proteome</keyword>
<feature type="transmembrane region" description="Helical" evidence="8">
    <location>
        <begin position="352"/>
        <end position="373"/>
    </location>
</feature>
<comment type="subcellular location">
    <subcellularLocation>
        <location evidence="1">Membrane</location>
        <topology evidence="1">Multi-pass membrane protein</topology>
    </subcellularLocation>
</comment>
<feature type="transmembrane region" description="Helical" evidence="8">
    <location>
        <begin position="286"/>
        <end position="307"/>
    </location>
</feature>
<gene>
    <name evidence="10" type="ORF">HOLleu_05771</name>
</gene>
<dbReference type="SUPFAM" id="SSF103473">
    <property type="entry name" value="MFS general substrate transporter"/>
    <property type="match status" value="1"/>
</dbReference>
<feature type="domain" description="Major facilitator superfamily (MFS) profile" evidence="9">
    <location>
        <begin position="13"/>
        <end position="417"/>
    </location>
</feature>
<proteinExistence type="inferred from homology"/>
<dbReference type="PANTHER" id="PTHR43184:SF30">
    <property type="entry name" value="MFS DOMAIN-CONTAINING PROTEIN"/>
    <property type="match status" value="1"/>
</dbReference>
<dbReference type="GO" id="GO:0016020">
    <property type="term" value="C:membrane"/>
    <property type="evidence" value="ECO:0007669"/>
    <property type="project" value="UniProtKB-SubCell"/>
</dbReference>
<feature type="transmembrane region" description="Helical" evidence="8">
    <location>
        <begin position="12"/>
        <end position="28"/>
    </location>
</feature>